<name>A0A7S2CJ68_9DINO</name>
<dbReference type="AlphaFoldDB" id="A0A7S2CJ68"/>
<reference evidence="1" key="1">
    <citation type="submission" date="2021-01" db="EMBL/GenBank/DDBJ databases">
        <authorList>
            <person name="Corre E."/>
            <person name="Pelletier E."/>
            <person name="Niang G."/>
            <person name="Scheremetjew M."/>
            <person name="Finn R."/>
            <person name="Kale V."/>
            <person name="Holt S."/>
            <person name="Cochrane G."/>
            <person name="Meng A."/>
            <person name="Brown T."/>
            <person name="Cohen L."/>
        </authorList>
    </citation>
    <scope>NUCLEOTIDE SEQUENCE</scope>
    <source>
        <strain evidence="1">CCMP2222</strain>
    </source>
</reference>
<gene>
    <name evidence="1" type="ORF">AAND1436_LOCUS18390</name>
</gene>
<proteinExistence type="predicted"/>
<organism evidence="1">
    <name type="scientific">Alexandrium andersonii</name>
    <dbReference type="NCBI Taxonomy" id="327968"/>
    <lineage>
        <taxon>Eukaryota</taxon>
        <taxon>Sar</taxon>
        <taxon>Alveolata</taxon>
        <taxon>Dinophyceae</taxon>
        <taxon>Gonyaulacales</taxon>
        <taxon>Pyrocystaceae</taxon>
        <taxon>Alexandrium</taxon>
    </lineage>
</organism>
<protein>
    <submittedName>
        <fullName evidence="1">Uncharacterized protein</fullName>
    </submittedName>
</protein>
<sequence>MPMLVQCADRPIPRSQEGRGGLRCQAAQPTVLASCDRDLQKAIFYGRSAHRVPEHLVSLNNADKLRWVRLWRIRSHCTKKGSTDCPAVLLTDSKTKDRVGVGHLLHASKASGPAQVLRDLAGILRNGALHL</sequence>
<accession>A0A7S2CJ68</accession>
<evidence type="ECO:0000313" key="1">
    <source>
        <dbReference type="EMBL" id="CAD9426870.1"/>
    </source>
</evidence>
<dbReference type="EMBL" id="HBGQ01037348">
    <property type="protein sequence ID" value="CAD9426870.1"/>
    <property type="molecule type" value="Transcribed_RNA"/>
</dbReference>